<keyword evidence="3" id="KW-0276">Fatty acid metabolism</keyword>
<protein>
    <submittedName>
        <fullName evidence="7">Uncharacterized protein</fullName>
    </submittedName>
</protein>
<dbReference type="Pfam" id="PF00378">
    <property type="entry name" value="ECH_1"/>
    <property type="match status" value="1"/>
</dbReference>
<dbReference type="EMBL" id="CAJNNV010025624">
    <property type="protein sequence ID" value="CAE8615404.1"/>
    <property type="molecule type" value="Genomic_DNA"/>
</dbReference>
<evidence type="ECO:0000256" key="4">
    <source>
        <dbReference type="ARBA" id="ARBA00023098"/>
    </source>
</evidence>
<evidence type="ECO:0000256" key="2">
    <source>
        <dbReference type="ARBA" id="ARBA00005254"/>
    </source>
</evidence>
<dbReference type="UniPathway" id="UPA00659"/>
<comment type="pathway">
    <text evidence="1">Lipid metabolism; fatty acid beta-oxidation.</text>
</comment>
<dbReference type="InterPro" id="IPR029045">
    <property type="entry name" value="ClpP/crotonase-like_dom_sf"/>
</dbReference>
<evidence type="ECO:0000256" key="5">
    <source>
        <dbReference type="ARBA" id="ARBA00023235"/>
    </source>
</evidence>
<name>A0A813GYZ7_POLGL</name>
<accession>A0A813GYZ7</accession>
<dbReference type="Gene3D" id="1.10.12.10">
    <property type="entry name" value="Lyase 2-enoyl-coa Hydratase, Chain A, domain 2"/>
    <property type="match status" value="1"/>
</dbReference>
<dbReference type="SUPFAM" id="SSF52096">
    <property type="entry name" value="ClpP/crotonase"/>
    <property type="match status" value="1"/>
</dbReference>
<evidence type="ECO:0000256" key="3">
    <source>
        <dbReference type="ARBA" id="ARBA00022832"/>
    </source>
</evidence>
<evidence type="ECO:0000313" key="8">
    <source>
        <dbReference type="Proteomes" id="UP000654075"/>
    </source>
</evidence>
<dbReference type="Proteomes" id="UP000654075">
    <property type="component" value="Unassembled WGS sequence"/>
</dbReference>
<dbReference type="GO" id="GO:0005739">
    <property type="term" value="C:mitochondrion"/>
    <property type="evidence" value="ECO:0007669"/>
    <property type="project" value="TreeGrafter"/>
</dbReference>
<dbReference type="AlphaFoldDB" id="A0A813GYZ7"/>
<organism evidence="7 8">
    <name type="scientific">Polarella glacialis</name>
    <name type="common">Dinoflagellate</name>
    <dbReference type="NCBI Taxonomy" id="89957"/>
    <lineage>
        <taxon>Eukaryota</taxon>
        <taxon>Sar</taxon>
        <taxon>Alveolata</taxon>
        <taxon>Dinophyceae</taxon>
        <taxon>Suessiales</taxon>
        <taxon>Suessiaceae</taxon>
        <taxon>Polarella</taxon>
    </lineage>
</organism>
<keyword evidence="4" id="KW-0443">Lipid metabolism</keyword>
<dbReference type="GO" id="GO:0051750">
    <property type="term" value="F:delta(3,5)-delta(2,4)-dienoyl-CoA isomerase activity"/>
    <property type="evidence" value="ECO:0007669"/>
    <property type="project" value="TreeGrafter"/>
</dbReference>
<dbReference type="InterPro" id="IPR014748">
    <property type="entry name" value="Enoyl-CoA_hydra_C"/>
</dbReference>
<gene>
    <name evidence="6" type="ORF">PGLA1383_LOCUS33120</name>
    <name evidence="7" type="ORF">PGLA1383_LOCUS46834</name>
</gene>
<dbReference type="InterPro" id="IPR045002">
    <property type="entry name" value="Ech1-like"/>
</dbReference>
<comment type="caution">
    <text evidence="7">The sequence shown here is derived from an EMBL/GenBank/DDBJ whole genome shotgun (WGS) entry which is preliminary data.</text>
</comment>
<keyword evidence="5" id="KW-0413">Isomerase</keyword>
<dbReference type="Gene3D" id="3.90.226.10">
    <property type="entry name" value="2-enoyl-CoA Hydratase, Chain A, domain 1"/>
    <property type="match status" value="1"/>
</dbReference>
<evidence type="ECO:0000313" key="6">
    <source>
        <dbReference type="EMBL" id="CAE8615404.1"/>
    </source>
</evidence>
<evidence type="ECO:0000313" key="7">
    <source>
        <dbReference type="EMBL" id="CAE8630539.1"/>
    </source>
</evidence>
<evidence type="ECO:0000256" key="1">
    <source>
        <dbReference type="ARBA" id="ARBA00005005"/>
    </source>
</evidence>
<keyword evidence="8" id="KW-1185">Reference proteome</keyword>
<dbReference type="PANTHER" id="PTHR43149:SF1">
    <property type="entry name" value="DELTA(3,5)-DELTA(2,4)-DIENOYL-COA ISOMERASE, MITOCHONDRIAL"/>
    <property type="match status" value="1"/>
</dbReference>
<proteinExistence type="inferred from homology"/>
<dbReference type="InterPro" id="IPR001753">
    <property type="entry name" value="Enoyl-CoA_hydra/iso"/>
</dbReference>
<dbReference type="GO" id="GO:0006635">
    <property type="term" value="P:fatty acid beta-oxidation"/>
    <property type="evidence" value="ECO:0007669"/>
    <property type="project" value="UniProtKB-UniPathway"/>
</dbReference>
<comment type="similarity">
    <text evidence="2">Belongs to the enoyl-CoA hydratase/isomerase family.</text>
</comment>
<dbReference type="OrthoDB" id="14970at2759"/>
<feature type="non-terminal residue" evidence="7">
    <location>
        <position position="1"/>
    </location>
</feature>
<dbReference type="PANTHER" id="PTHR43149">
    <property type="entry name" value="ENOYL-COA HYDRATASE"/>
    <property type="match status" value="1"/>
</dbReference>
<dbReference type="FunFam" id="1.10.12.10:FF:000004">
    <property type="entry name" value="Delta3,5-delta2,4-dienoyl-CoA isomerase"/>
    <property type="match status" value="1"/>
</dbReference>
<dbReference type="EMBL" id="CAJNNV010029907">
    <property type="protein sequence ID" value="CAE8630539.1"/>
    <property type="molecule type" value="Genomic_DNA"/>
</dbReference>
<reference evidence="7" key="1">
    <citation type="submission" date="2021-02" db="EMBL/GenBank/DDBJ databases">
        <authorList>
            <person name="Dougan E. K."/>
            <person name="Rhodes N."/>
            <person name="Thang M."/>
            <person name="Chan C."/>
        </authorList>
    </citation>
    <scope>NUCLEOTIDE SEQUENCE</scope>
</reference>
<sequence>VGTLQRLPKIVGNDSIVRELALTGRRLLAQEAKELGLVGKVLPSQAACLAEARKVAVEIASKSPVAVLGTKVSLNYSRDHSVQEGLDHIRQWNSLHLMSEDVMTAVKAYLTKSTPKYSKL</sequence>